<name>A0A0A9GAA3_ARUDO</name>
<reference evidence="1" key="1">
    <citation type="submission" date="2014-09" db="EMBL/GenBank/DDBJ databases">
        <authorList>
            <person name="Magalhaes I.L.F."/>
            <person name="Oliveira U."/>
            <person name="Santos F.R."/>
            <person name="Vidigal T.H.D.A."/>
            <person name="Brescovit A.D."/>
            <person name="Santos A.J."/>
        </authorList>
    </citation>
    <scope>NUCLEOTIDE SEQUENCE</scope>
    <source>
        <tissue evidence="1">Shoot tissue taken approximately 20 cm above the soil surface</tissue>
    </source>
</reference>
<evidence type="ECO:0000313" key="1">
    <source>
        <dbReference type="EMBL" id="JAE22005.1"/>
    </source>
</evidence>
<accession>A0A0A9GAA3</accession>
<protein>
    <submittedName>
        <fullName evidence="1">Uncharacterized protein</fullName>
    </submittedName>
</protein>
<dbReference type="EMBL" id="GBRH01175891">
    <property type="protein sequence ID" value="JAE22005.1"/>
    <property type="molecule type" value="Transcribed_RNA"/>
</dbReference>
<proteinExistence type="predicted"/>
<reference evidence="1" key="2">
    <citation type="journal article" date="2015" name="Data Brief">
        <title>Shoot transcriptome of the giant reed, Arundo donax.</title>
        <authorList>
            <person name="Barrero R.A."/>
            <person name="Guerrero F.D."/>
            <person name="Moolhuijzen P."/>
            <person name="Goolsby J.A."/>
            <person name="Tidwell J."/>
            <person name="Bellgard S.E."/>
            <person name="Bellgard M.I."/>
        </authorList>
    </citation>
    <scope>NUCLEOTIDE SEQUENCE</scope>
    <source>
        <tissue evidence="1">Shoot tissue taken approximately 20 cm above the soil surface</tissue>
    </source>
</reference>
<organism evidence="1">
    <name type="scientific">Arundo donax</name>
    <name type="common">Giant reed</name>
    <name type="synonym">Donax arundinaceus</name>
    <dbReference type="NCBI Taxonomy" id="35708"/>
    <lineage>
        <taxon>Eukaryota</taxon>
        <taxon>Viridiplantae</taxon>
        <taxon>Streptophyta</taxon>
        <taxon>Embryophyta</taxon>
        <taxon>Tracheophyta</taxon>
        <taxon>Spermatophyta</taxon>
        <taxon>Magnoliopsida</taxon>
        <taxon>Liliopsida</taxon>
        <taxon>Poales</taxon>
        <taxon>Poaceae</taxon>
        <taxon>PACMAD clade</taxon>
        <taxon>Arundinoideae</taxon>
        <taxon>Arundineae</taxon>
        <taxon>Arundo</taxon>
    </lineage>
</organism>
<sequence length="85" mass="9794">MIPRCLVEFLQLLHGTKRCLKPTTPHASHTTSILQHLQKLLLRRPPRSRTRPGSRPEGMQETLLKPCAHLPHGWNEVTRERGSCR</sequence>
<dbReference type="AlphaFoldDB" id="A0A0A9GAA3"/>